<evidence type="ECO:0000313" key="2">
    <source>
        <dbReference type="Proteomes" id="UP000867740"/>
    </source>
</evidence>
<dbReference type="RefSeq" id="WP_139153726.1">
    <property type="nucleotide sequence ID" value="NZ_CABMNU010000005.1"/>
</dbReference>
<sequence>MGRPDAIILATAQTQRRERAMRNTFEFTGVPGVSAPWQRRPGAFTIWRR</sequence>
<reference evidence="1" key="2">
    <citation type="submission" date="2020-10" db="EMBL/GenBank/DDBJ databases">
        <authorList>
            <consortium name="NCBI Pathogen Detection Project"/>
        </authorList>
    </citation>
    <scope>NUCLEOTIDE SEQUENCE</scope>
    <source>
        <strain evidence="1">CAVp300</strain>
    </source>
</reference>
<dbReference type="Proteomes" id="UP000867740">
    <property type="component" value="Unassembled WGS sequence"/>
</dbReference>
<proteinExistence type="predicted"/>
<name>A0A9P3WHL8_KLUIN</name>
<reference evidence="1" key="1">
    <citation type="journal article" date="2018" name="Genome Biol.">
        <title>SKESA: strategic k-mer extension for scrupulous assemblies.</title>
        <authorList>
            <person name="Souvorov A."/>
            <person name="Agarwala R."/>
            <person name="Lipman D.J."/>
        </authorList>
    </citation>
    <scope>NUCLEOTIDE SEQUENCE</scope>
    <source>
        <strain evidence="1">CAVp300</strain>
    </source>
</reference>
<dbReference type="EMBL" id="DACSUM010000038">
    <property type="protein sequence ID" value="HAT3583615.1"/>
    <property type="molecule type" value="Genomic_DNA"/>
</dbReference>
<protein>
    <submittedName>
        <fullName evidence="1">Type II toxin-antitoxin system VapC family toxin</fullName>
    </submittedName>
</protein>
<dbReference type="AlphaFoldDB" id="A0A9P3WHL8"/>
<gene>
    <name evidence="1" type="ORF">I8531_003962</name>
</gene>
<accession>A0A9P3WHL8</accession>
<organism evidence="1 2">
    <name type="scientific">Kluyvera intermedia</name>
    <name type="common">Enterobacter intermedius</name>
    <dbReference type="NCBI Taxonomy" id="61648"/>
    <lineage>
        <taxon>Bacteria</taxon>
        <taxon>Pseudomonadati</taxon>
        <taxon>Pseudomonadota</taxon>
        <taxon>Gammaproteobacteria</taxon>
        <taxon>Enterobacterales</taxon>
        <taxon>Enterobacteriaceae</taxon>
        <taxon>Kluyvera</taxon>
    </lineage>
</organism>
<comment type="caution">
    <text evidence="1">The sequence shown here is derived from an EMBL/GenBank/DDBJ whole genome shotgun (WGS) entry which is preliminary data.</text>
</comment>
<evidence type="ECO:0000313" key="1">
    <source>
        <dbReference type="EMBL" id="HAT3583615.1"/>
    </source>
</evidence>